<dbReference type="Gramene" id="PHT64835">
    <property type="protein sequence ID" value="PHT64835"/>
    <property type="gene ID" value="T459_29260"/>
</dbReference>
<name>A0A2G2Y511_CAPAN</name>
<dbReference type="Proteomes" id="UP000222542">
    <property type="component" value="Unassembled WGS sequence"/>
</dbReference>
<dbReference type="InterPro" id="IPR011989">
    <property type="entry name" value="ARM-like"/>
</dbReference>
<dbReference type="STRING" id="4072.A0A2G2Y511"/>
<dbReference type="EMBL" id="AYRZ02000012">
    <property type="protein sequence ID" value="PHT64835.1"/>
    <property type="molecule type" value="Genomic_DNA"/>
</dbReference>
<gene>
    <name evidence="1" type="ORF">T459_29260</name>
</gene>
<evidence type="ECO:0000313" key="1">
    <source>
        <dbReference type="EMBL" id="PHT64835.1"/>
    </source>
</evidence>
<dbReference type="AlphaFoldDB" id="A0A2G2Y511"/>
<dbReference type="Gene3D" id="1.25.10.10">
    <property type="entry name" value="Leucine-rich Repeat Variant"/>
    <property type="match status" value="2"/>
</dbReference>
<evidence type="ECO:0000313" key="2">
    <source>
        <dbReference type="Proteomes" id="UP000222542"/>
    </source>
</evidence>
<proteinExistence type="predicted"/>
<keyword evidence="2" id="KW-1185">Reference proteome</keyword>
<organism evidence="1 2">
    <name type="scientific">Capsicum annuum</name>
    <name type="common">Capsicum pepper</name>
    <dbReference type="NCBI Taxonomy" id="4072"/>
    <lineage>
        <taxon>Eukaryota</taxon>
        <taxon>Viridiplantae</taxon>
        <taxon>Streptophyta</taxon>
        <taxon>Embryophyta</taxon>
        <taxon>Tracheophyta</taxon>
        <taxon>Spermatophyta</taxon>
        <taxon>Magnoliopsida</taxon>
        <taxon>eudicotyledons</taxon>
        <taxon>Gunneridae</taxon>
        <taxon>Pentapetalae</taxon>
        <taxon>asterids</taxon>
        <taxon>lamiids</taxon>
        <taxon>Solanales</taxon>
        <taxon>Solanaceae</taxon>
        <taxon>Solanoideae</taxon>
        <taxon>Capsiceae</taxon>
        <taxon>Capsicum</taxon>
    </lineage>
</organism>
<protein>
    <submittedName>
        <fullName evidence="1">Uncharacterized protein</fullName>
    </submittedName>
</protein>
<reference evidence="1 2" key="1">
    <citation type="journal article" date="2014" name="Nat. Genet.">
        <title>Genome sequence of the hot pepper provides insights into the evolution of pungency in Capsicum species.</title>
        <authorList>
            <person name="Kim S."/>
            <person name="Park M."/>
            <person name="Yeom S.I."/>
            <person name="Kim Y.M."/>
            <person name="Lee J.M."/>
            <person name="Lee H.A."/>
            <person name="Seo E."/>
            <person name="Choi J."/>
            <person name="Cheong K."/>
            <person name="Kim K.T."/>
            <person name="Jung K."/>
            <person name="Lee G.W."/>
            <person name="Oh S.K."/>
            <person name="Bae C."/>
            <person name="Kim S.B."/>
            <person name="Lee H.Y."/>
            <person name="Kim S.Y."/>
            <person name="Kim M.S."/>
            <person name="Kang B.C."/>
            <person name="Jo Y.D."/>
            <person name="Yang H.B."/>
            <person name="Jeong H.J."/>
            <person name="Kang W.H."/>
            <person name="Kwon J.K."/>
            <person name="Shin C."/>
            <person name="Lim J.Y."/>
            <person name="Park J.H."/>
            <person name="Huh J.H."/>
            <person name="Kim J.S."/>
            <person name="Kim B.D."/>
            <person name="Cohen O."/>
            <person name="Paran I."/>
            <person name="Suh M.C."/>
            <person name="Lee S.B."/>
            <person name="Kim Y.K."/>
            <person name="Shin Y."/>
            <person name="Noh S.J."/>
            <person name="Park J."/>
            <person name="Seo Y.S."/>
            <person name="Kwon S.Y."/>
            <person name="Kim H.A."/>
            <person name="Park J.M."/>
            <person name="Kim H.J."/>
            <person name="Choi S.B."/>
            <person name="Bosland P.W."/>
            <person name="Reeves G."/>
            <person name="Jo S.H."/>
            <person name="Lee B.W."/>
            <person name="Cho H.T."/>
            <person name="Choi H.S."/>
            <person name="Lee M.S."/>
            <person name="Yu Y."/>
            <person name="Do Choi Y."/>
            <person name="Park B.S."/>
            <person name="van Deynze A."/>
            <person name="Ashrafi H."/>
            <person name="Hill T."/>
            <person name="Kim W.T."/>
            <person name="Pai H.S."/>
            <person name="Ahn H.K."/>
            <person name="Yeam I."/>
            <person name="Giovannoni J.J."/>
            <person name="Rose J.K."/>
            <person name="Sorensen I."/>
            <person name="Lee S.J."/>
            <person name="Kim R.W."/>
            <person name="Choi I.Y."/>
            <person name="Choi B.S."/>
            <person name="Lim J.S."/>
            <person name="Lee Y.H."/>
            <person name="Choi D."/>
        </authorList>
    </citation>
    <scope>NUCLEOTIDE SEQUENCE [LARGE SCALE GENOMIC DNA]</scope>
    <source>
        <strain evidence="2">cv. CM334</strain>
    </source>
</reference>
<accession>A0A2G2Y511</accession>
<comment type="caution">
    <text evidence="1">The sequence shown here is derived from an EMBL/GenBank/DDBJ whole genome shotgun (WGS) entry which is preliminary data.</text>
</comment>
<reference evidence="1 2" key="2">
    <citation type="journal article" date="2017" name="Genome Biol.">
        <title>New reference genome sequences of hot pepper reveal the massive evolution of plant disease-resistance genes by retroduplication.</title>
        <authorList>
            <person name="Kim S."/>
            <person name="Park J."/>
            <person name="Yeom S.I."/>
            <person name="Kim Y.M."/>
            <person name="Seo E."/>
            <person name="Kim K.T."/>
            <person name="Kim M.S."/>
            <person name="Lee J.M."/>
            <person name="Cheong K."/>
            <person name="Shin H.S."/>
            <person name="Kim S.B."/>
            <person name="Han K."/>
            <person name="Lee J."/>
            <person name="Park M."/>
            <person name="Lee H.A."/>
            <person name="Lee H.Y."/>
            <person name="Lee Y."/>
            <person name="Oh S."/>
            <person name="Lee J.H."/>
            <person name="Choi E."/>
            <person name="Choi E."/>
            <person name="Lee S.E."/>
            <person name="Jeon J."/>
            <person name="Kim H."/>
            <person name="Choi G."/>
            <person name="Song H."/>
            <person name="Lee J."/>
            <person name="Lee S.C."/>
            <person name="Kwon J.K."/>
            <person name="Lee H.Y."/>
            <person name="Koo N."/>
            <person name="Hong Y."/>
            <person name="Kim R.W."/>
            <person name="Kang W.H."/>
            <person name="Huh J.H."/>
            <person name="Kang B.C."/>
            <person name="Yang T.J."/>
            <person name="Lee Y.H."/>
            <person name="Bennetzen J.L."/>
            <person name="Choi D."/>
        </authorList>
    </citation>
    <scope>NUCLEOTIDE SEQUENCE [LARGE SCALE GENOMIC DNA]</scope>
    <source>
        <strain evidence="2">cv. CM334</strain>
    </source>
</reference>
<sequence>MIVSVMEHPDAKLPDNITAYEAAVSACGKLCQFVSEGIYIYKYAFSASLILSRAWGRLCKCFGADFIPNLSVAMPIVLKSATLKNYLSVLDNADDSSGCRADIKYFVKRSFWKKKPRTVISYAALQPS</sequence>